<reference evidence="1 2" key="1">
    <citation type="journal article" date="2021" name="Phytopathology">
        <title>Complete genome sequence of Ralstonia syzygii subsp. indonesiensis strain LLRS-1, isolated from wilted tobacco in China.</title>
        <authorList>
            <person name="Lu C.H."/>
            <person name="Li J.Y."/>
            <person name="Mi M.G."/>
            <person name="Lin Z.L."/>
            <person name="Jiang N."/>
            <person name="Gai X."/>
            <person name="Ma J.H."/>
            <person name="Lei L.P."/>
            <person name="Xia Z.Y."/>
        </authorList>
    </citation>
    <scope>NUCLEOTIDE SEQUENCE [LARGE SCALE GENOMIC DNA]</scope>
    <source>
        <strain evidence="1 2">LLRS-1</strain>
    </source>
</reference>
<sequence length="156" mass="16813">MSSLALSRCNGPLSGLGSPPAGDVGRSVLRQALVVVDDLKVRGPARTSWVFNDLYALAEENGLEIQQTKVFTLAQRFLLALPAGVGAPELSLDVDGEVCFDWQGPGGKLMTVTLREDGRLSYASRMSQYDKDHGVKQFLDAIPKSIVDLLHQVTTA</sequence>
<name>A0ABX7ZAS9_9RALS</name>
<evidence type="ECO:0000313" key="1">
    <source>
        <dbReference type="EMBL" id="QUP52422.1"/>
    </source>
</evidence>
<organism evidence="1 2">
    <name type="scientific">Ralstonia syzygii</name>
    <dbReference type="NCBI Taxonomy" id="28097"/>
    <lineage>
        <taxon>Bacteria</taxon>
        <taxon>Pseudomonadati</taxon>
        <taxon>Pseudomonadota</taxon>
        <taxon>Betaproteobacteria</taxon>
        <taxon>Burkholderiales</taxon>
        <taxon>Burkholderiaceae</taxon>
        <taxon>Ralstonia</taxon>
        <taxon>Ralstonia solanacearum species complex</taxon>
    </lineage>
</organism>
<dbReference type="EMBL" id="CP046729">
    <property type="protein sequence ID" value="QUP52422.1"/>
    <property type="molecule type" value="Genomic_DNA"/>
</dbReference>
<gene>
    <name evidence="1" type="ORF">GO998_00885</name>
</gene>
<proteinExistence type="predicted"/>
<keyword evidence="2" id="KW-1185">Reference proteome</keyword>
<accession>A0ABX7ZAS9</accession>
<evidence type="ECO:0000313" key="2">
    <source>
        <dbReference type="Proteomes" id="UP000677898"/>
    </source>
</evidence>
<protein>
    <submittedName>
        <fullName evidence="1">Uncharacterized protein</fullName>
    </submittedName>
</protein>
<dbReference type="RefSeq" id="WP_211904285.1">
    <property type="nucleotide sequence ID" value="NZ_CP046729.1"/>
</dbReference>
<dbReference type="Proteomes" id="UP000677898">
    <property type="component" value="Chromosome"/>
</dbReference>